<keyword evidence="4" id="KW-0735">Signal-anchor</keyword>
<dbReference type="PANTHER" id="PTHR11062">
    <property type="entry name" value="EXOSTOSIN HEPARAN SULFATE GLYCOSYLTRANSFERASE -RELATED"/>
    <property type="match status" value="1"/>
</dbReference>
<evidence type="ECO:0000313" key="7">
    <source>
        <dbReference type="EMBL" id="CAA2973674.1"/>
    </source>
</evidence>
<comment type="similarity">
    <text evidence="2">Belongs to the glycosyltransferase 47 family.</text>
</comment>
<gene>
    <name evidence="7" type="ORF">OLEA9_A080878</name>
</gene>
<dbReference type="Gramene" id="OE9A080878T1">
    <property type="protein sequence ID" value="OE9A080878C1"/>
    <property type="gene ID" value="OE9A080878"/>
</dbReference>
<dbReference type="OrthoDB" id="1924787at2759"/>
<dbReference type="InterPro" id="IPR040911">
    <property type="entry name" value="Exostosin_GT47"/>
</dbReference>
<reference evidence="7 8" key="1">
    <citation type="submission" date="2019-12" db="EMBL/GenBank/DDBJ databases">
        <authorList>
            <person name="Alioto T."/>
            <person name="Alioto T."/>
            <person name="Gomez Garrido J."/>
        </authorList>
    </citation>
    <scope>NUCLEOTIDE SEQUENCE [LARGE SCALE GENOMIC DNA]</scope>
</reference>
<dbReference type="GO" id="GO:0000139">
    <property type="term" value="C:Golgi membrane"/>
    <property type="evidence" value="ECO:0007669"/>
    <property type="project" value="UniProtKB-SubCell"/>
</dbReference>
<sequence>MQGILGMEGILIHHIEISKFRTTNPERANRYFLPFSVPSIVSYVYVVDSHLWGPMQNTAGDYVNLIAQKYPYWNRSLGHDHFMLAFLCCLFDIYTKTPLEYYVMQISPKNSTPLPMCPCPKYLPQGTMDGLIGGTFPSKRSSLVFYAGGIHGYIRQVLMEHWKNKDSDVQIHEYLPKNMSYYGMVRKSKYCICPGGWEVASPRMVEALYVFQYSSRTIMLNHSVMF</sequence>
<keyword evidence="4" id="KW-0812">Transmembrane</keyword>
<evidence type="ECO:0000256" key="2">
    <source>
        <dbReference type="ARBA" id="ARBA00010271"/>
    </source>
</evidence>
<feature type="domain" description="Exostosin GT47" evidence="6">
    <location>
        <begin position="7"/>
        <end position="209"/>
    </location>
</feature>
<dbReference type="AlphaFoldDB" id="A0A8S0R5T8"/>
<keyword evidence="8" id="KW-1185">Reference proteome</keyword>
<dbReference type="GO" id="GO:0016757">
    <property type="term" value="F:glycosyltransferase activity"/>
    <property type="evidence" value="ECO:0007669"/>
    <property type="project" value="UniProtKB-KW"/>
</dbReference>
<keyword evidence="3" id="KW-0808">Transferase</keyword>
<evidence type="ECO:0000259" key="6">
    <source>
        <dbReference type="Pfam" id="PF03016"/>
    </source>
</evidence>
<dbReference type="Proteomes" id="UP000594638">
    <property type="component" value="Unassembled WGS sequence"/>
</dbReference>
<keyword evidence="5" id="KW-0333">Golgi apparatus</keyword>
<proteinExistence type="inferred from homology"/>
<organism evidence="7 8">
    <name type="scientific">Olea europaea subsp. europaea</name>
    <dbReference type="NCBI Taxonomy" id="158383"/>
    <lineage>
        <taxon>Eukaryota</taxon>
        <taxon>Viridiplantae</taxon>
        <taxon>Streptophyta</taxon>
        <taxon>Embryophyta</taxon>
        <taxon>Tracheophyta</taxon>
        <taxon>Spermatophyta</taxon>
        <taxon>Magnoliopsida</taxon>
        <taxon>eudicotyledons</taxon>
        <taxon>Gunneridae</taxon>
        <taxon>Pentapetalae</taxon>
        <taxon>asterids</taxon>
        <taxon>lamiids</taxon>
        <taxon>Lamiales</taxon>
        <taxon>Oleaceae</taxon>
        <taxon>Oleeae</taxon>
        <taxon>Olea</taxon>
    </lineage>
</organism>
<protein>
    <submittedName>
        <fullName evidence="7">Probable glycosyltransferase At5g03795</fullName>
    </submittedName>
</protein>
<name>A0A8S0R5T8_OLEEU</name>
<comment type="caution">
    <text evidence="7">The sequence shown here is derived from an EMBL/GenBank/DDBJ whole genome shotgun (WGS) entry which is preliminary data.</text>
</comment>
<comment type="subcellular location">
    <subcellularLocation>
        <location evidence="1">Golgi apparatus membrane</location>
        <topology evidence="1">Single-pass type II membrane protein</topology>
    </subcellularLocation>
</comment>
<evidence type="ECO:0000256" key="3">
    <source>
        <dbReference type="ARBA" id="ARBA00022676"/>
    </source>
</evidence>
<dbReference type="PANTHER" id="PTHR11062:SF247">
    <property type="entry name" value="EXOSTOSIN GT47 DOMAIN-CONTAINING PROTEIN"/>
    <property type="match status" value="1"/>
</dbReference>
<dbReference type="EMBL" id="CACTIH010002120">
    <property type="protein sequence ID" value="CAA2973674.1"/>
    <property type="molecule type" value="Genomic_DNA"/>
</dbReference>
<evidence type="ECO:0000256" key="1">
    <source>
        <dbReference type="ARBA" id="ARBA00004323"/>
    </source>
</evidence>
<keyword evidence="3" id="KW-0328">Glycosyltransferase</keyword>
<evidence type="ECO:0000256" key="5">
    <source>
        <dbReference type="ARBA" id="ARBA00023034"/>
    </source>
</evidence>
<accession>A0A8S0R5T8</accession>
<dbReference type="Pfam" id="PF03016">
    <property type="entry name" value="Exostosin_GT47"/>
    <property type="match status" value="1"/>
</dbReference>
<evidence type="ECO:0000313" key="8">
    <source>
        <dbReference type="Proteomes" id="UP000594638"/>
    </source>
</evidence>
<evidence type="ECO:0000256" key="4">
    <source>
        <dbReference type="ARBA" id="ARBA00022968"/>
    </source>
</evidence>
<dbReference type="InterPro" id="IPR004263">
    <property type="entry name" value="Exostosin"/>
</dbReference>